<dbReference type="AlphaFoldDB" id="A0AAU2HDH4"/>
<keyword evidence="1" id="KW-0732">Signal</keyword>
<dbReference type="InterPro" id="IPR021224">
    <property type="entry name" value="DUF2690"/>
</dbReference>
<organism evidence="2">
    <name type="scientific">Streptomyces sp. NBC_00060</name>
    <dbReference type="NCBI Taxonomy" id="2975636"/>
    <lineage>
        <taxon>Bacteria</taxon>
        <taxon>Bacillati</taxon>
        <taxon>Actinomycetota</taxon>
        <taxon>Actinomycetes</taxon>
        <taxon>Kitasatosporales</taxon>
        <taxon>Streptomycetaceae</taxon>
        <taxon>Streptomyces</taxon>
    </lineage>
</organism>
<gene>
    <name evidence="2" type="ORF">OHV25_38175</name>
</gene>
<dbReference type="Pfam" id="PF10901">
    <property type="entry name" value="DUF2690"/>
    <property type="match status" value="1"/>
</dbReference>
<feature type="chain" id="PRO_5043962248" evidence="1">
    <location>
        <begin position="30"/>
        <end position="154"/>
    </location>
</feature>
<evidence type="ECO:0000256" key="1">
    <source>
        <dbReference type="SAM" id="SignalP"/>
    </source>
</evidence>
<dbReference type="EMBL" id="CP108253">
    <property type="protein sequence ID" value="WTU44987.1"/>
    <property type="molecule type" value="Genomic_DNA"/>
</dbReference>
<reference evidence="2" key="1">
    <citation type="submission" date="2022-10" db="EMBL/GenBank/DDBJ databases">
        <title>The complete genomes of actinobacterial strains from the NBC collection.</title>
        <authorList>
            <person name="Joergensen T.S."/>
            <person name="Alvarez Arevalo M."/>
            <person name="Sterndorff E.B."/>
            <person name="Faurdal D."/>
            <person name="Vuksanovic O."/>
            <person name="Mourched A.-S."/>
            <person name="Charusanti P."/>
            <person name="Shaw S."/>
            <person name="Blin K."/>
            <person name="Weber T."/>
        </authorList>
    </citation>
    <scope>NUCLEOTIDE SEQUENCE</scope>
    <source>
        <strain evidence="2">NBC_00060</strain>
    </source>
</reference>
<evidence type="ECO:0000313" key="2">
    <source>
        <dbReference type="EMBL" id="WTU44987.1"/>
    </source>
</evidence>
<feature type="signal peptide" evidence="1">
    <location>
        <begin position="1"/>
        <end position="29"/>
    </location>
</feature>
<name>A0AAU2HDH4_9ACTN</name>
<protein>
    <submittedName>
        <fullName evidence="2">YjfA family protein</fullName>
    </submittedName>
</protein>
<sequence length="154" mass="16142">MLKRRVVSLTIAAAALIGCSVAASPAAYAASCYGSTCSNKGPKGTGCDANAFNLRDFVLKGGYYELRWSNTCHAAWIRASGAGAAGASAVIQRVLLDGGGGVDVQEERFVAVSKGQLDWSNMVGTNYGSYYRVCGTYFNFPASTLDCGALVYHD</sequence>
<accession>A0AAU2HDH4</accession>
<proteinExistence type="predicted"/>
<dbReference type="PROSITE" id="PS51257">
    <property type="entry name" value="PROKAR_LIPOPROTEIN"/>
    <property type="match status" value="1"/>
</dbReference>